<dbReference type="Gene3D" id="2.130.10.10">
    <property type="entry name" value="YVTN repeat-like/Quinoprotein amine dehydrogenase"/>
    <property type="match status" value="1"/>
</dbReference>
<dbReference type="Gene3D" id="1.20.58.1770">
    <property type="match status" value="1"/>
</dbReference>
<dbReference type="InterPro" id="IPR039911">
    <property type="entry name" value="JIP3/JIP4"/>
</dbReference>
<protein>
    <recommendedName>
        <fullName evidence="8">JNK-interacting protein 3</fullName>
    </recommendedName>
    <alternativeName>
        <fullName evidence="9">Protein sunday driver</fullName>
    </alternativeName>
</protein>
<evidence type="ECO:0000256" key="6">
    <source>
        <dbReference type="ARBA" id="ARBA00059054"/>
    </source>
</evidence>
<dbReference type="GO" id="GO:0008432">
    <property type="term" value="F:JUN kinase binding"/>
    <property type="evidence" value="ECO:0007669"/>
    <property type="project" value="TreeGrafter"/>
</dbReference>
<dbReference type="InterPro" id="IPR036322">
    <property type="entry name" value="WD40_repeat_dom_sf"/>
</dbReference>
<evidence type="ECO:0000259" key="12">
    <source>
        <dbReference type="PROSITE" id="PS51776"/>
    </source>
</evidence>
<dbReference type="GO" id="GO:0019894">
    <property type="term" value="F:kinesin binding"/>
    <property type="evidence" value="ECO:0007669"/>
    <property type="project" value="TreeGrafter"/>
</dbReference>
<reference evidence="15" key="1">
    <citation type="submission" date="2025-08" db="UniProtKB">
        <authorList>
            <consortium name="RefSeq"/>
        </authorList>
    </citation>
    <scope>IDENTIFICATION</scope>
    <source>
        <tissue evidence="15">Whole body</tissue>
    </source>
</reference>
<dbReference type="GO" id="GO:0016192">
    <property type="term" value="P:vesicle-mediated transport"/>
    <property type="evidence" value="ECO:0007669"/>
    <property type="project" value="TreeGrafter"/>
</dbReference>
<dbReference type="PROSITE" id="PS51776">
    <property type="entry name" value="RH1"/>
    <property type="match status" value="1"/>
</dbReference>
<feature type="domain" description="RH1" evidence="12">
    <location>
        <begin position="4"/>
        <end position="92"/>
    </location>
</feature>
<dbReference type="Pfam" id="PF19056">
    <property type="entry name" value="WD40_2"/>
    <property type="match status" value="1"/>
</dbReference>
<feature type="region of interest" description="Disordered" evidence="11">
    <location>
        <begin position="807"/>
        <end position="826"/>
    </location>
</feature>
<feature type="compositionally biased region" description="Gly residues" evidence="11">
    <location>
        <begin position="544"/>
        <end position="553"/>
    </location>
</feature>
<evidence type="ECO:0000256" key="3">
    <source>
        <dbReference type="ARBA" id="ARBA00022490"/>
    </source>
</evidence>
<feature type="coiled-coil region" evidence="10">
    <location>
        <begin position="407"/>
        <end position="503"/>
    </location>
</feature>
<dbReference type="PANTHER" id="PTHR13886">
    <property type="entry name" value="JNK/SAPK-ASSOCIATED PROTEIN"/>
    <property type="match status" value="1"/>
</dbReference>
<dbReference type="PROSITE" id="PS51777">
    <property type="entry name" value="RH2"/>
    <property type="match status" value="1"/>
</dbReference>
<keyword evidence="5 10" id="KW-0175">Coiled coil</keyword>
<evidence type="ECO:0000313" key="14">
    <source>
        <dbReference type="Proteomes" id="UP000694846"/>
    </source>
</evidence>
<dbReference type="Gene3D" id="1.20.5.1000">
    <property type="entry name" value="arf6 gtpase in complex with a specific effector, jip4"/>
    <property type="match status" value="1"/>
</dbReference>
<dbReference type="GO" id="GO:0048471">
    <property type="term" value="C:perinuclear region of cytoplasm"/>
    <property type="evidence" value="ECO:0007669"/>
    <property type="project" value="UniProtKB-SubCell"/>
</dbReference>
<dbReference type="InterPro" id="IPR034744">
    <property type="entry name" value="RH2"/>
</dbReference>
<accession>A0A8B8FUC7</accession>
<evidence type="ECO:0000259" key="13">
    <source>
        <dbReference type="PROSITE" id="PS51777"/>
    </source>
</evidence>
<evidence type="ECO:0000256" key="4">
    <source>
        <dbReference type="ARBA" id="ARBA00022553"/>
    </source>
</evidence>
<dbReference type="InterPro" id="IPR015943">
    <property type="entry name" value="WD40/YVTN_repeat-like_dom_sf"/>
</dbReference>
<sequence>MAQEVVYGTQDDTHVVMSEKVQSLAGSIYQEFEKMISKYDEEVVKNLMPLVVNVLECLDLSHTENQEHEVEVELLREDNEQLVTQYEREKQLRKSAEQKLLEMEDYIEDEKKDYQSKIESLESIVRMLELKAKNASDHVYRLEEKEQDMKQEYTKLHERYTELFKTHMDHIERTKILMGSGDRMDNPRSMRMPFMSMAHLNRSSGPVSFGFSSLESPNLKSIEGSNEYPLIISNSPPGSMHSNSSLKNELQTPHDTETSEAENNLRIDQVSERGWSETLNSISKADSSPDEVSEIAEEIEATPKNTIMSLSGRSHTQKEQRTATNVLYQEFSFQDNEIQNEIEEVPEITGNWVHPGDYASSVSSETESETPFSIVNDNFFGMGKEVENLIKENTELLATKNALNIVKDDLIIKVDELTSEQHILREELKSLQTLNIRLTQKASEVEEELKKTKQELEQLKVNKSDSDEEKSYAERKRFTRVEMARVILERNKFKEQLMDLEESLRWQETVRAIRLEPNEKKKQGVWRLFSSLFGTSAKPNETGLGSGNSGGGIAARPRSIHYDPSSHQVGPPSIMKRRSMIEGGRYSRYEDDIYSDKSKRSDRRVHFGRIRTHIPREDSWLQAYGWSMPADPSNGRPHLSMPQTNSPSTNYPVPVLVNCCSPLADTEPGMKMWCATGVNLSGGVTKDGGEIVGASVFYNDNNVEEPNNTLIELKSTVDESMEMQKLDEELKENSRSNIESELVLSSLIWICTTTNNNTKVVIIDANKPDIVLETFNISCQAHIGCIASVPGALESDYKDNDIINCEPEQTEEVTEEDKQVPKESKSDPEIGKIVFVSCAAGSEETNLNNTHKTDEISSETNSDNHDDEDSISDSVQPNINSCDISRRPSLLKEGIIKDGLSDPPNDNGIAKEDLDKMSSVLPTVWLGFENGCIFVHSAKSQWKQCLHSVKLKDAVLSIIYVDGRVLCALANGTVVVFRRDLDGRWDLSKYYSVTLGPPQNAARCLVSVNSKRVWCGYKNKVHIIHPRSLVVIHSLEAHPHKESKVRTMVWVGDGVWVSIRLDSTIRLYHAYNYSHLQDVDVQPFIIKMLGSDKPQLSCIRITAMLVASNRLWIGTGIGVVISVPLLDKGLLGFPINKEVKLYSEPITQEITPSSFIPYCSMAHAQLSVHGFRDSVKFFVSVPGSGGFSAASAIQQDDPIVESVPDAEHLTSTLIIAGGEGYIDFRSDEQGDSDYFDRTEKNQLFLWEVLTDYKNKVRTNVELLNNTI</sequence>
<keyword evidence="4" id="KW-0597">Phosphoprotein</keyword>
<evidence type="ECO:0000256" key="5">
    <source>
        <dbReference type="ARBA" id="ARBA00023054"/>
    </source>
</evidence>
<keyword evidence="14" id="KW-1185">Reference proteome</keyword>
<feature type="compositionally biased region" description="Basic and acidic residues" evidence="11">
    <location>
        <begin position="816"/>
        <end position="826"/>
    </location>
</feature>
<dbReference type="InterPro" id="IPR032486">
    <property type="entry name" value="JIP_LZII"/>
</dbReference>
<feature type="region of interest" description="Disordered" evidence="11">
    <location>
        <begin position="845"/>
        <end position="878"/>
    </location>
</feature>
<evidence type="ECO:0000256" key="7">
    <source>
        <dbReference type="ARBA" id="ARBA00064055"/>
    </source>
</evidence>
<comment type="similarity">
    <text evidence="2">Belongs to the JIP scaffold family.</text>
</comment>
<evidence type="ECO:0000313" key="15">
    <source>
        <dbReference type="RefSeq" id="XP_025413955.1"/>
    </source>
</evidence>
<dbReference type="OrthoDB" id="10256043at2759"/>
<feature type="compositionally biased region" description="Basic and acidic residues" evidence="11">
    <location>
        <begin position="252"/>
        <end position="264"/>
    </location>
</feature>
<evidence type="ECO:0000256" key="8">
    <source>
        <dbReference type="ARBA" id="ARBA00069747"/>
    </source>
</evidence>
<dbReference type="RefSeq" id="XP_025413955.1">
    <property type="nucleotide sequence ID" value="XM_025558170.1"/>
</dbReference>
<feature type="coiled-coil region" evidence="10">
    <location>
        <begin position="65"/>
        <end position="159"/>
    </location>
</feature>
<dbReference type="FunFam" id="1.20.58.1770:FF:000001">
    <property type="entry name" value="C-Jun-amino-terminal kinase-interacting protein 3 isoform X1"/>
    <property type="match status" value="1"/>
</dbReference>
<dbReference type="GO" id="GO:0030159">
    <property type="term" value="F:signaling receptor complex adaptor activity"/>
    <property type="evidence" value="ECO:0007669"/>
    <property type="project" value="TreeGrafter"/>
</dbReference>
<dbReference type="SUPFAM" id="SSF50978">
    <property type="entry name" value="WD40 repeat-like"/>
    <property type="match status" value="1"/>
</dbReference>
<feature type="region of interest" description="Disordered" evidence="11">
    <location>
        <begin position="230"/>
        <end position="264"/>
    </location>
</feature>
<comment type="function">
    <text evidence="6">The JNK-interacting protein (JIP) group of scaffold proteins selectively mediates JNK-signaling by aggregating specific components of the MAPK cascade to form a functional JNK signaling module. May function as a regulator of vesicle transport, through interactions with the JNK-signaling components and motor proteins. Syd is required for efficient kinesin-I mediated axonal transport.</text>
</comment>
<gene>
    <name evidence="15" type="primary">LOC112686062</name>
</gene>
<dbReference type="Proteomes" id="UP000694846">
    <property type="component" value="Unplaced"/>
</dbReference>
<evidence type="ECO:0000256" key="10">
    <source>
        <dbReference type="SAM" id="Coils"/>
    </source>
</evidence>
<keyword evidence="3" id="KW-0963">Cytoplasm</keyword>
<dbReference type="InterPro" id="IPR034743">
    <property type="entry name" value="RH1"/>
</dbReference>
<dbReference type="CTD" id="43905"/>
<feature type="domain" description="RH2" evidence="13">
    <location>
        <begin position="475"/>
        <end position="556"/>
    </location>
</feature>
<evidence type="ECO:0000256" key="2">
    <source>
        <dbReference type="ARBA" id="ARBA00009866"/>
    </source>
</evidence>
<comment type="subcellular location">
    <subcellularLocation>
        <location evidence="1">Cytoplasm</location>
        <location evidence="1">Perinuclear region</location>
    </subcellularLocation>
</comment>
<dbReference type="PANTHER" id="PTHR13886:SF4">
    <property type="entry name" value="JNK-INTERACTING PROTEIN 3"/>
    <property type="match status" value="1"/>
</dbReference>
<evidence type="ECO:0000256" key="1">
    <source>
        <dbReference type="ARBA" id="ARBA00004556"/>
    </source>
</evidence>
<dbReference type="GeneID" id="112686062"/>
<comment type="subunit">
    <text evidence="7">Forms homo- and heterooligomeric complexes. Binds the TPR motif-containing C-terminal of kinesin light chain, Klc. Pre-assembled syd scaffolding complexes are then transported as a cargo of kinesin, to the required subcellular location.</text>
</comment>
<dbReference type="FunFam" id="1.20.5.1000:FF:000001">
    <property type="entry name" value="C-Jun-amino-terminal kinase-interacting protein 3 isoform X2"/>
    <property type="match status" value="1"/>
</dbReference>
<evidence type="ECO:0000256" key="9">
    <source>
        <dbReference type="ARBA" id="ARBA00082388"/>
    </source>
</evidence>
<organism evidence="14 15">
    <name type="scientific">Sipha flava</name>
    <name type="common">yellow sugarcane aphid</name>
    <dbReference type="NCBI Taxonomy" id="143950"/>
    <lineage>
        <taxon>Eukaryota</taxon>
        <taxon>Metazoa</taxon>
        <taxon>Ecdysozoa</taxon>
        <taxon>Arthropoda</taxon>
        <taxon>Hexapoda</taxon>
        <taxon>Insecta</taxon>
        <taxon>Pterygota</taxon>
        <taxon>Neoptera</taxon>
        <taxon>Paraneoptera</taxon>
        <taxon>Hemiptera</taxon>
        <taxon>Sternorrhyncha</taxon>
        <taxon>Aphidomorpha</taxon>
        <taxon>Aphidoidea</taxon>
        <taxon>Aphididae</taxon>
        <taxon>Sipha</taxon>
    </lineage>
</organism>
<dbReference type="Pfam" id="PF16471">
    <property type="entry name" value="JIP_LZII"/>
    <property type="match status" value="1"/>
</dbReference>
<feature type="region of interest" description="Disordered" evidence="11">
    <location>
        <begin position="539"/>
        <end position="573"/>
    </location>
</feature>
<name>A0A8B8FUC7_9HEMI</name>
<evidence type="ECO:0000256" key="11">
    <source>
        <dbReference type="SAM" id="MobiDB-lite"/>
    </source>
</evidence>
<dbReference type="AlphaFoldDB" id="A0A8B8FUC7"/>
<dbReference type="GO" id="GO:0005078">
    <property type="term" value="F:MAP-kinase scaffold activity"/>
    <property type="evidence" value="ECO:0007669"/>
    <property type="project" value="InterPro"/>
</dbReference>
<feature type="compositionally biased region" description="Polar residues" evidence="11">
    <location>
        <begin position="232"/>
        <end position="251"/>
    </location>
</feature>
<proteinExistence type="inferred from homology"/>
<dbReference type="Pfam" id="PF09744">
    <property type="entry name" value="RH1"/>
    <property type="match status" value="1"/>
</dbReference>